<evidence type="ECO:0000313" key="11">
    <source>
        <dbReference type="Proteomes" id="UP000887116"/>
    </source>
</evidence>
<evidence type="ECO:0000256" key="7">
    <source>
        <dbReference type="ARBA" id="ARBA00082969"/>
    </source>
</evidence>
<dbReference type="GO" id="GO:0003677">
    <property type="term" value="F:DNA binding"/>
    <property type="evidence" value="ECO:0007669"/>
    <property type="project" value="TreeGrafter"/>
</dbReference>
<dbReference type="InterPro" id="IPR000313">
    <property type="entry name" value="PWWP_dom"/>
</dbReference>
<dbReference type="Pfam" id="PF03446">
    <property type="entry name" value="NAD_binding_2"/>
    <property type="match status" value="1"/>
</dbReference>
<dbReference type="Pfam" id="PF00855">
    <property type="entry name" value="PWWP"/>
    <property type="match status" value="1"/>
</dbReference>
<dbReference type="GO" id="GO:0140673">
    <property type="term" value="P:transcription elongation-coupled chromatin remodeling"/>
    <property type="evidence" value="ECO:0007669"/>
    <property type="project" value="TreeGrafter"/>
</dbReference>
<evidence type="ECO:0000256" key="8">
    <source>
        <dbReference type="SAM" id="MobiDB-lite"/>
    </source>
</evidence>
<dbReference type="SUPFAM" id="SSF51735">
    <property type="entry name" value="NAD(P)-binding Rossmann-fold domains"/>
    <property type="match status" value="1"/>
</dbReference>
<comment type="similarity">
    <text evidence="2">Belongs to the HIBADH-related family. NP60 subfamily.</text>
</comment>
<name>A0A8X6F587_TRICU</name>
<dbReference type="GO" id="GO:0050661">
    <property type="term" value="F:NADP binding"/>
    <property type="evidence" value="ECO:0007669"/>
    <property type="project" value="InterPro"/>
</dbReference>
<accession>A0A8X6F587</accession>
<dbReference type="OrthoDB" id="6493824at2759"/>
<organism evidence="10 11">
    <name type="scientific">Trichonephila clavata</name>
    <name type="common">Joro spider</name>
    <name type="synonym">Nephila clavata</name>
    <dbReference type="NCBI Taxonomy" id="2740835"/>
    <lineage>
        <taxon>Eukaryota</taxon>
        <taxon>Metazoa</taxon>
        <taxon>Ecdysozoa</taxon>
        <taxon>Arthropoda</taxon>
        <taxon>Chelicerata</taxon>
        <taxon>Arachnida</taxon>
        <taxon>Araneae</taxon>
        <taxon>Araneomorphae</taxon>
        <taxon>Entelegynae</taxon>
        <taxon>Araneoidea</taxon>
        <taxon>Nephilidae</taxon>
        <taxon>Trichonephila</taxon>
    </lineage>
</organism>
<evidence type="ECO:0000256" key="6">
    <source>
        <dbReference type="ARBA" id="ARBA00078412"/>
    </source>
</evidence>
<protein>
    <recommendedName>
        <fullName evidence="5">Cytokine-like nuclear factor N-PAC</fullName>
    </recommendedName>
    <alternativeName>
        <fullName evidence="4">Glyoxylate reductase 1 homolog</fullName>
    </alternativeName>
    <alternativeName>
        <fullName evidence="7">Nuclear protein NP60 homolog</fullName>
    </alternativeName>
    <alternativeName>
        <fullName evidence="6">Putative oxidoreductase GLYR1 homolog</fullName>
    </alternativeName>
</protein>
<dbReference type="InterPro" id="IPR008927">
    <property type="entry name" value="6-PGluconate_DH-like_C_sf"/>
</dbReference>
<evidence type="ECO:0000313" key="10">
    <source>
        <dbReference type="EMBL" id="GFQ70046.1"/>
    </source>
</evidence>
<dbReference type="PANTHER" id="PTHR43580">
    <property type="entry name" value="OXIDOREDUCTASE GLYR1-RELATED"/>
    <property type="match status" value="1"/>
</dbReference>
<comment type="caution">
    <text evidence="10">The sequence shown here is derived from an EMBL/GenBank/DDBJ whole genome shotgun (WGS) entry which is preliminary data.</text>
</comment>
<dbReference type="Proteomes" id="UP000887116">
    <property type="component" value="Unassembled WGS sequence"/>
</dbReference>
<comment type="subcellular location">
    <subcellularLocation>
        <location evidence="1">Chromosome</location>
    </subcellularLocation>
</comment>
<gene>
    <name evidence="10" type="primary">AGAP009949</name>
    <name evidence="10" type="ORF">TNCT_570671</name>
</gene>
<dbReference type="SUPFAM" id="SSF63748">
    <property type="entry name" value="Tudor/PWWP/MBT"/>
    <property type="match status" value="1"/>
</dbReference>
<dbReference type="GO" id="GO:0000785">
    <property type="term" value="C:chromatin"/>
    <property type="evidence" value="ECO:0007669"/>
    <property type="project" value="TreeGrafter"/>
</dbReference>
<proteinExistence type="inferred from homology"/>
<dbReference type="PROSITE" id="PS50812">
    <property type="entry name" value="PWWP"/>
    <property type="match status" value="1"/>
</dbReference>
<reference evidence="10" key="1">
    <citation type="submission" date="2020-07" db="EMBL/GenBank/DDBJ databases">
        <title>Multicomponent nature underlies the extraordinary mechanical properties of spider dragline silk.</title>
        <authorList>
            <person name="Kono N."/>
            <person name="Nakamura H."/>
            <person name="Mori M."/>
            <person name="Yoshida Y."/>
            <person name="Ohtoshi R."/>
            <person name="Malay A.D."/>
            <person name="Moran D.A.P."/>
            <person name="Tomita M."/>
            <person name="Numata K."/>
            <person name="Arakawa K."/>
        </authorList>
    </citation>
    <scope>NUCLEOTIDE SEQUENCE</scope>
</reference>
<dbReference type="PANTHER" id="PTHR43580:SF2">
    <property type="entry name" value="CYTOKINE-LIKE NUCLEAR FACTOR N-PAC"/>
    <property type="match status" value="1"/>
</dbReference>
<dbReference type="SUPFAM" id="SSF48179">
    <property type="entry name" value="6-phosphogluconate dehydrogenase C-terminal domain-like"/>
    <property type="match status" value="1"/>
</dbReference>
<dbReference type="InterPro" id="IPR006115">
    <property type="entry name" value="6PGDH_NADP-bd"/>
</dbReference>
<dbReference type="SMART" id="SM00293">
    <property type="entry name" value="PWWP"/>
    <property type="match status" value="1"/>
</dbReference>
<keyword evidence="3" id="KW-0158">Chromosome</keyword>
<feature type="region of interest" description="Disordered" evidence="8">
    <location>
        <begin position="189"/>
        <end position="209"/>
    </location>
</feature>
<keyword evidence="11" id="KW-1185">Reference proteome</keyword>
<dbReference type="GO" id="GO:0031491">
    <property type="term" value="F:nucleosome binding"/>
    <property type="evidence" value="ECO:0007669"/>
    <property type="project" value="TreeGrafter"/>
</dbReference>
<evidence type="ECO:0000256" key="1">
    <source>
        <dbReference type="ARBA" id="ARBA00004286"/>
    </source>
</evidence>
<dbReference type="InterPro" id="IPR051265">
    <property type="entry name" value="HIBADH-related_NP60_sf"/>
</dbReference>
<dbReference type="AlphaFoldDB" id="A0A8X6F587"/>
<dbReference type="InterPro" id="IPR036291">
    <property type="entry name" value="NAD(P)-bd_dom_sf"/>
</dbReference>
<dbReference type="FunFam" id="3.40.50.720:FF:000058">
    <property type="entry name" value="Putative oxidoreductase GLYR1 homolog"/>
    <property type="match status" value="1"/>
</dbReference>
<dbReference type="Gene3D" id="2.30.30.140">
    <property type="match status" value="1"/>
</dbReference>
<evidence type="ECO:0000256" key="5">
    <source>
        <dbReference type="ARBA" id="ARBA00034140"/>
    </source>
</evidence>
<dbReference type="Gene3D" id="3.40.50.720">
    <property type="entry name" value="NAD(P)-binding Rossmann-like Domain"/>
    <property type="match status" value="1"/>
</dbReference>
<evidence type="ECO:0000256" key="2">
    <source>
        <dbReference type="ARBA" id="ARBA00007598"/>
    </source>
</evidence>
<evidence type="ECO:0000256" key="3">
    <source>
        <dbReference type="ARBA" id="ARBA00022454"/>
    </source>
</evidence>
<dbReference type="EMBL" id="BMAO01000922">
    <property type="protein sequence ID" value="GFQ70046.1"/>
    <property type="molecule type" value="Genomic_DNA"/>
</dbReference>
<evidence type="ECO:0000259" key="9">
    <source>
        <dbReference type="PROSITE" id="PS50812"/>
    </source>
</evidence>
<evidence type="ECO:0000256" key="4">
    <source>
        <dbReference type="ARBA" id="ARBA00030287"/>
    </source>
</evidence>
<sequence length="497" mass="54680">MAAKKDFEVGDLVWVKVKRSPFWPARIMNPTAKRLQNKNSCMAGKAQHYVIFFGSENHAWILDENIVPHSEEMLMNLTEVKSTKYVKAVNEIVEASGSVAPEPKFGKKDSDGLTRKCAARTPRQKNKLEKPEKCPQQMNLAEEASVKKLFPLRRFDGVSLVSNTLSNDTYDPVAVTQPLNDQSSVAPEHFELPPEPSLDLSRPSTTVTERNIKPTSKKIGFIGLGMMGQRIVKNLLHSGHNVSVFNQTPEKCKKFVEAGAQQFSTPADVIQNCDIVFCCLSGPGASKSVVFENGGILEGLEKCQFGGKGYVEMTPIDPATSQELAEAITKKGGKYLEASINGSRSLAEEGCLMILGAGDRELFQDSLTCFYAMSKNAFYINGVAGSGSKMNFVYSLIIGSINAALRDAVAKLEEANIPKEFFFDLISDTSGPFFTQTNVVTETLEYMQQNLNVGLDVGSDYAQPLSLASVTNELFEYSKSVYSSEHDVAVFNLRREH</sequence>
<feature type="domain" description="PWWP" evidence="9">
    <location>
        <begin position="9"/>
        <end position="72"/>
    </location>
</feature>